<dbReference type="Proteomes" id="UP000323506">
    <property type="component" value="Chromosome A07"/>
</dbReference>
<evidence type="ECO:0000313" key="2">
    <source>
        <dbReference type="Proteomes" id="UP000323506"/>
    </source>
</evidence>
<accession>A0A5D2FV94</accession>
<protein>
    <submittedName>
        <fullName evidence="1">Uncharacterized protein</fullName>
    </submittedName>
</protein>
<evidence type="ECO:0000313" key="1">
    <source>
        <dbReference type="EMBL" id="TYH08559.1"/>
    </source>
</evidence>
<organism evidence="1 2">
    <name type="scientific">Gossypium darwinii</name>
    <name type="common">Darwin's cotton</name>
    <name type="synonym">Gossypium barbadense var. darwinii</name>
    <dbReference type="NCBI Taxonomy" id="34276"/>
    <lineage>
        <taxon>Eukaryota</taxon>
        <taxon>Viridiplantae</taxon>
        <taxon>Streptophyta</taxon>
        <taxon>Embryophyta</taxon>
        <taxon>Tracheophyta</taxon>
        <taxon>Spermatophyta</taxon>
        <taxon>Magnoliopsida</taxon>
        <taxon>eudicotyledons</taxon>
        <taxon>Gunneridae</taxon>
        <taxon>Pentapetalae</taxon>
        <taxon>rosids</taxon>
        <taxon>malvids</taxon>
        <taxon>Malvales</taxon>
        <taxon>Malvaceae</taxon>
        <taxon>Malvoideae</taxon>
        <taxon>Gossypium</taxon>
    </lineage>
</organism>
<keyword evidence="2" id="KW-1185">Reference proteome</keyword>
<gene>
    <name evidence="1" type="ORF">ES288_A07G025700v1</name>
</gene>
<reference evidence="1 2" key="1">
    <citation type="submission" date="2019-06" db="EMBL/GenBank/DDBJ databases">
        <title>WGS assembly of Gossypium darwinii.</title>
        <authorList>
            <person name="Chen Z.J."/>
            <person name="Sreedasyam A."/>
            <person name="Ando A."/>
            <person name="Song Q."/>
            <person name="De L."/>
            <person name="Hulse-Kemp A."/>
            <person name="Ding M."/>
            <person name="Ye W."/>
            <person name="Kirkbride R."/>
            <person name="Jenkins J."/>
            <person name="Plott C."/>
            <person name="Lovell J."/>
            <person name="Lin Y.-M."/>
            <person name="Vaughn R."/>
            <person name="Liu B."/>
            <person name="Li W."/>
            <person name="Simpson S."/>
            <person name="Scheffler B."/>
            <person name="Saski C."/>
            <person name="Grover C."/>
            <person name="Hu G."/>
            <person name="Conover J."/>
            <person name="Carlson J."/>
            <person name="Shu S."/>
            <person name="Boston L."/>
            <person name="Williams M."/>
            <person name="Peterson D."/>
            <person name="Mcgee K."/>
            <person name="Jones D."/>
            <person name="Wendel J."/>
            <person name="Stelly D."/>
            <person name="Grimwood J."/>
            <person name="Schmutz J."/>
        </authorList>
    </citation>
    <scope>NUCLEOTIDE SEQUENCE [LARGE SCALE GENOMIC DNA]</scope>
    <source>
        <strain evidence="1">1808015.09</strain>
    </source>
</reference>
<dbReference type="AlphaFoldDB" id="A0A5D2FV94"/>
<proteinExistence type="predicted"/>
<sequence length="86" mass="9906">MDPYPRFLLFSVGSNTGGAAFYVFPEFNCKVEYPVTGVFHYSLMQRIESISIPSPPHRMVIRCLENHSSPQFYPPQFLTFLLSFLP</sequence>
<dbReference type="EMBL" id="CM017694">
    <property type="protein sequence ID" value="TYH08559.1"/>
    <property type="molecule type" value="Genomic_DNA"/>
</dbReference>
<name>A0A5D2FV94_GOSDA</name>